<dbReference type="RefSeq" id="WP_398781525.1">
    <property type="nucleotide sequence ID" value="NZ_JBIRWM010000049.1"/>
</dbReference>
<proteinExistence type="predicted"/>
<keyword evidence="3" id="KW-1185">Reference proteome</keyword>
<evidence type="ECO:0000313" key="3">
    <source>
        <dbReference type="Proteomes" id="UP001611397"/>
    </source>
</evidence>
<dbReference type="Proteomes" id="UP001611397">
    <property type="component" value="Unassembled WGS sequence"/>
</dbReference>
<accession>A0ABW7VNA1</accession>
<evidence type="ECO:0000313" key="2">
    <source>
        <dbReference type="EMBL" id="MFI2162847.1"/>
    </source>
</evidence>
<reference evidence="2 3" key="1">
    <citation type="submission" date="2024-10" db="EMBL/GenBank/DDBJ databases">
        <title>The Natural Products Discovery Center: Release of the First 8490 Sequenced Strains for Exploring Actinobacteria Biosynthetic Diversity.</title>
        <authorList>
            <person name="Kalkreuter E."/>
            <person name="Kautsar S.A."/>
            <person name="Yang D."/>
            <person name="Bader C.D."/>
            <person name="Teijaro C.N."/>
            <person name="Fluegel L."/>
            <person name="Davis C.M."/>
            <person name="Simpson J.R."/>
            <person name="Lauterbach L."/>
            <person name="Steele A.D."/>
            <person name="Gui C."/>
            <person name="Meng S."/>
            <person name="Li G."/>
            <person name="Viehrig K."/>
            <person name="Ye F."/>
            <person name="Su P."/>
            <person name="Kiefer A.F."/>
            <person name="Nichols A."/>
            <person name="Cepeda A.J."/>
            <person name="Yan W."/>
            <person name="Fan B."/>
            <person name="Jiang Y."/>
            <person name="Adhikari A."/>
            <person name="Zheng C.-J."/>
            <person name="Schuster L."/>
            <person name="Cowan T.M."/>
            <person name="Smanski M.J."/>
            <person name="Chevrette M.G."/>
            <person name="De Carvalho L.P.S."/>
            <person name="Shen B."/>
        </authorList>
    </citation>
    <scope>NUCLEOTIDE SEQUENCE [LARGE SCALE GENOMIC DNA]</scope>
    <source>
        <strain evidence="2 3">NPDC020295</strain>
    </source>
</reference>
<protein>
    <submittedName>
        <fullName evidence="2">Uncharacterized protein</fullName>
    </submittedName>
</protein>
<evidence type="ECO:0000256" key="1">
    <source>
        <dbReference type="SAM" id="Phobius"/>
    </source>
</evidence>
<name>A0ABW7VNA1_STROI</name>
<sequence>MAAAISGAARSVVGVEDWVLCLSGVAGVVPDVLIVVAVGWAGTVVSVLVAAPVGRGGVWGAVGV</sequence>
<organism evidence="2 3">
    <name type="scientific">Streptomyces olivaceoviridis</name>
    <name type="common">Streptomyces corchorusii</name>
    <dbReference type="NCBI Taxonomy" id="1921"/>
    <lineage>
        <taxon>Bacteria</taxon>
        <taxon>Bacillati</taxon>
        <taxon>Actinomycetota</taxon>
        <taxon>Actinomycetes</taxon>
        <taxon>Kitasatosporales</taxon>
        <taxon>Streptomycetaceae</taxon>
        <taxon>Streptomyces</taxon>
    </lineage>
</organism>
<dbReference type="EMBL" id="JBIRWM010000049">
    <property type="protein sequence ID" value="MFI2162847.1"/>
    <property type="molecule type" value="Genomic_DNA"/>
</dbReference>
<feature type="non-terminal residue" evidence="2">
    <location>
        <position position="64"/>
    </location>
</feature>
<comment type="caution">
    <text evidence="2">The sequence shown here is derived from an EMBL/GenBank/DDBJ whole genome shotgun (WGS) entry which is preliminary data.</text>
</comment>
<keyword evidence="1" id="KW-0812">Transmembrane</keyword>
<keyword evidence="1" id="KW-0472">Membrane</keyword>
<feature type="transmembrane region" description="Helical" evidence="1">
    <location>
        <begin position="32"/>
        <end position="51"/>
    </location>
</feature>
<keyword evidence="1" id="KW-1133">Transmembrane helix</keyword>
<gene>
    <name evidence="2" type="ORF">ACH49L_45885</name>
</gene>